<sequence>EDVAGRRRPPRGRRAVAAARAGRGRTGPHPAVAGDPRSRCGSGGDEVGHRVRV</sequence>
<gene>
    <name evidence="2" type="ORF">AVDCRST_MAG66-2637</name>
</gene>
<dbReference type="AlphaFoldDB" id="A0A6J4PN68"/>
<feature type="region of interest" description="Disordered" evidence="1">
    <location>
        <begin position="1"/>
        <end position="53"/>
    </location>
</feature>
<name>A0A6J4PN68_9PSEU</name>
<dbReference type="EMBL" id="CADCUS010000387">
    <property type="protein sequence ID" value="CAA9420692.1"/>
    <property type="molecule type" value="Genomic_DNA"/>
</dbReference>
<accession>A0A6J4PN68</accession>
<evidence type="ECO:0000313" key="2">
    <source>
        <dbReference type="EMBL" id="CAA9420692.1"/>
    </source>
</evidence>
<protein>
    <submittedName>
        <fullName evidence="2">Uncharacterized protein</fullName>
    </submittedName>
</protein>
<feature type="compositionally biased region" description="Basic residues" evidence="1">
    <location>
        <begin position="1"/>
        <end position="14"/>
    </location>
</feature>
<reference evidence="2" key="1">
    <citation type="submission" date="2020-02" db="EMBL/GenBank/DDBJ databases">
        <authorList>
            <person name="Meier V. D."/>
        </authorList>
    </citation>
    <scope>NUCLEOTIDE SEQUENCE</scope>
    <source>
        <strain evidence="2">AVDCRST_MAG66</strain>
    </source>
</reference>
<proteinExistence type="predicted"/>
<evidence type="ECO:0000256" key="1">
    <source>
        <dbReference type="SAM" id="MobiDB-lite"/>
    </source>
</evidence>
<feature type="non-terminal residue" evidence="2">
    <location>
        <position position="53"/>
    </location>
</feature>
<feature type="non-terminal residue" evidence="2">
    <location>
        <position position="1"/>
    </location>
</feature>
<organism evidence="2">
    <name type="scientific">uncultured Pseudonocardia sp</name>
    <dbReference type="NCBI Taxonomy" id="211455"/>
    <lineage>
        <taxon>Bacteria</taxon>
        <taxon>Bacillati</taxon>
        <taxon>Actinomycetota</taxon>
        <taxon>Actinomycetes</taxon>
        <taxon>Pseudonocardiales</taxon>
        <taxon>Pseudonocardiaceae</taxon>
        <taxon>Pseudonocardia</taxon>
        <taxon>environmental samples</taxon>
    </lineage>
</organism>